<dbReference type="RefSeq" id="XP_059605006.1">
    <property type="nucleotide sequence ID" value="XM_059745618.1"/>
</dbReference>
<keyword evidence="1" id="KW-0732">Signal</keyword>
<accession>A0AAJ8BYT7</accession>
<name>A0AAJ8BYT7_ASPNG</name>
<sequence length="238" mass="25947">MKILTVVLLPVLVNPSSSTAINMCSTIPAINICALSPVNPGISAAFITPPGNLRLYVPIASLSYLVKEVAFSWCIALPQDRLCSPDEAFLLLIRIIDTRYLTSSGGPRLLRARSALSLVLRIIGLVVAARARGLTPALRIGHIAVSQSEVRLSHSQRAGLEFSGGDRNAKSGSFKSMCETGHSLYLPASSEIPGRLLGIVLRYWEDEETFRRSWSVYPAEDYPYRRGSFITKGDELAT</sequence>
<evidence type="ECO:0000313" key="2">
    <source>
        <dbReference type="RefSeq" id="XP_059605006.1"/>
    </source>
</evidence>
<dbReference type="KEGG" id="ang:An18g01870"/>
<feature type="signal peptide" evidence="1">
    <location>
        <begin position="1"/>
        <end position="18"/>
    </location>
</feature>
<gene>
    <name evidence="2" type="ORF">An18g01870</name>
</gene>
<dbReference type="GeneID" id="84593650"/>
<organism evidence="2">
    <name type="scientific">Aspergillus niger</name>
    <dbReference type="NCBI Taxonomy" id="5061"/>
    <lineage>
        <taxon>Eukaryota</taxon>
        <taxon>Fungi</taxon>
        <taxon>Dikarya</taxon>
        <taxon>Ascomycota</taxon>
        <taxon>Pezizomycotina</taxon>
        <taxon>Eurotiomycetes</taxon>
        <taxon>Eurotiomycetidae</taxon>
        <taxon>Eurotiales</taxon>
        <taxon>Aspergillaceae</taxon>
        <taxon>Aspergillus</taxon>
        <taxon>Aspergillus subgen. Circumdati</taxon>
    </lineage>
</organism>
<dbReference type="VEuPathDB" id="FungiDB:An18g01870"/>
<reference evidence="2" key="2">
    <citation type="submission" date="2025-08" db="UniProtKB">
        <authorList>
            <consortium name="RefSeq"/>
        </authorList>
    </citation>
    <scope>IDENTIFICATION</scope>
</reference>
<evidence type="ECO:0008006" key="3">
    <source>
        <dbReference type="Google" id="ProtNLM"/>
    </source>
</evidence>
<reference evidence="2" key="1">
    <citation type="submission" date="2025-02" db="EMBL/GenBank/DDBJ databases">
        <authorList>
            <consortium name="NCBI Genome Project"/>
        </authorList>
    </citation>
    <scope>NUCLEOTIDE SEQUENCE</scope>
</reference>
<proteinExistence type="predicted"/>
<feature type="chain" id="PRO_5044876011" description="Secreted protein" evidence="1">
    <location>
        <begin position="19"/>
        <end position="238"/>
    </location>
</feature>
<protein>
    <recommendedName>
        <fullName evidence="3">Secreted protein</fullName>
    </recommendedName>
</protein>
<evidence type="ECO:0000256" key="1">
    <source>
        <dbReference type="SAM" id="SignalP"/>
    </source>
</evidence>
<dbReference type="AlphaFoldDB" id="A0AAJ8BYT7"/>